<reference evidence="5" key="1">
    <citation type="submission" date="2016-02" db="EMBL/GenBank/DDBJ databases">
        <title>Genome sequence of Bacillus trypoxylicola KCTC 13244(T).</title>
        <authorList>
            <person name="Jeong H."/>
            <person name="Park S.-H."/>
            <person name="Choi S.-K."/>
        </authorList>
    </citation>
    <scope>NUCLEOTIDE SEQUENCE [LARGE SCALE GENOMIC DNA]</scope>
    <source>
        <strain evidence="5">KCTC 13244</strain>
    </source>
</reference>
<accession>A0A162F901</accession>
<keyword evidence="3" id="KW-0813">Transport</keyword>
<proteinExistence type="inferred from homology"/>
<evidence type="ECO:0000256" key="4">
    <source>
        <dbReference type="SAM" id="Phobius"/>
    </source>
</evidence>
<comment type="subcellular location">
    <subcellularLocation>
        <location evidence="1">Membrane</location>
        <topology evidence="1">Multi-pass membrane protein</topology>
    </subcellularLocation>
</comment>
<dbReference type="EMBL" id="LTAO01000001">
    <property type="protein sequence ID" value="KYG35071.1"/>
    <property type="molecule type" value="Genomic_DNA"/>
</dbReference>
<keyword evidence="4" id="KW-0812">Transmembrane</keyword>
<evidence type="ECO:0000256" key="2">
    <source>
        <dbReference type="ARBA" id="ARBA00008404"/>
    </source>
</evidence>
<dbReference type="GO" id="GO:0015385">
    <property type="term" value="F:sodium:proton antiporter activity"/>
    <property type="evidence" value="ECO:0007669"/>
    <property type="project" value="TreeGrafter"/>
</dbReference>
<organism evidence="5 6">
    <name type="scientific">Alkalihalobacillus trypoxylicola</name>
    <dbReference type="NCBI Taxonomy" id="519424"/>
    <lineage>
        <taxon>Bacteria</taxon>
        <taxon>Bacillati</taxon>
        <taxon>Bacillota</taxon>
        <taxon>Bacilli</taxon>
        <taxon>Bacillales</taxon>
        <taxon>Bacillaceae</taxon>
        <taxon>Alkalihalobacillus</taxon>
    </lineage>
</organism>
<comment type="similarity">
    <text evidence="2">Belongs to the CPA3 antiporters (TC 2.A.63) subunit G family.</text>
</comment>
<dbReference type="Proteomes" id="UP000075806">
    <property type="component" value="Unassembled WGS sequence"/>
</dbReference>
<keyword evidence="4" id="KW-1133">Transmembrane helix</keyword>
<dbReference type="RefSeq" id="WP_061947295.1">
    <property type="nucleotide sequence ID" value="NZ_LTAO01000001.1"/>
</dbReference>
<comment type="caution">
    <text evidence="5">The sequence shown here is derived from an EMBL/GenBank/DDBJ whole genome shotgun (WGS) entry which is preliminary data.</text>
</comment>
<name>A0A162F901_9BACI</name>
<sequence length="127" mass="14123">MSAIEWLIIILVILGGAFSVIASIGIIRLPDVYSRLHSTGKSSVTASILILLSTFLYFLYHHQLFLGKVLLGIAFIVITVPIAVFIIARTAYRSGTSLHKSSVRDELKPYYDQLKDVDNDKKQENNG</sequence>
<keyword evidence="4" id="KW-0472">Membrane</keyword>
<evidence type="ECO:0000313" key="5">
    <source>
        <dbReference type="EMBL" id="KYG35071.1"/>
    </source>
</evidence>
<evidence type="ECO:0000256" key="1">
    <source>
        <dbReference type="ARBA" id="ARBA00004141"/>
    </source>
</evidence>
<dbReference type="InterPro" id="IPR005133">
    <property type="entry name" value="PhaG_MnhG_YufB"/>
</dbReference>
<feature type="transmembrane region" description="Helical" evidence="4">
    <location>
        <begin position="42"/>
        <end position="60"/>
    </location>
</feature>
<keyword evidence="6" id="KW-1185">Reference proteome</keyword>
<dbReference type="NCBIfam" id="NF009314">
    <property type="entry name" value="PRK12674.1-2"/>
    <property type="match status" value="1"/>
</dbReference>
<keyword evidence="3" id="KW-0050">Antiport</keyword>
<dbReference type="STRING" id="519424.AZF04_01685"/>
<feature type="transmembrane region" description="Helical" evidence="4">
    <location>
        <begin position="66"/>
        <end position="88"/>
    </location>
</feature>
<dbReference type="NCBIfam" id="TIGR01300">
    <property type="entry name" value="CPA3_mnhG_phaG"/>
    <property type="match status" value="1"/>
</dbReference>
<dbReference type="PANTHER" id="PTHR34703:SF1">
    <property type="entry name" value="ANTIPORTER SUBUNIT MNHG2-RELATED"/>
    <property type="match status" value="1"/>
</dbReference>
<gene>
    <name evidence="5" type="ORF">AZF04_01685</name>
</gene>
<dbReference type="GO" id="GO:0016020">
    <property type="term" value="C:membrane"/>
    <property type="evidence" value="ECO:0007669"/>
    <property type="project" value="UniProtKB-SubCell"/>
</dbReference>
<dbReference type="PANTHER" id="PTHR34703">
    <property type="entry name" value="ANTIPORTER SUBUNIT MNHG2-RELATED"/>
    <property type="match status" value="1"/>
</dbReference>
<evidence type="ECO:0000256" key="3">
    <source>
        <dbReference type="ARBA" id="ARBA00022449"/>
    </source>
</evidence>
<dbReference type="AlphaFoldDB" id="A0A162F901"/>
<dbReference type="OrthoDB" id="9806575at2"/>
<evidence type="ECO:0008006" key="7">
    <source>
        <dbReference type="Google" id="ProtNLM"/>
    </source>
</evidence>
<protein>
    <recommendedName>
        <fullName evidence="7">Cation:proton antiporter</fullName>
    </recommendedName>
</protein>
<evidence type="ECO:0000313" key="6">
    <source>
        <dbReference type="Proteomes" id="UP000075806"/>
    </source>
</evidence>
<dbReference type="Pfam" id="PF03334">
    <property type="entry name" value="PhaG_MnhG_YufB"/>
    <property type="match status" value="1"/>
</dbReference>
<feature type="transmembrane region" description="Helical" evidence="4">
    <location>
        <begin position="6"/>
        <end position="30"/>
    </location>
</feature>